<sequence length="288" mass="31563">MIYCNVGKNVCYYTLFYCVVGLILYIEEKDVTSWFNAASDNDDAAHDKVSVSRKSATSVDVTFSSGFTLAIGVKAQQLDITVGAPSEFKNLTQGLMGIFNGDSSDDLTPASGRVALNSNGSSERDIFSQFGETWRIERADSIFKYIDDTTFETFDRKDFEPLFLQEVLNKMTDEEKKKVDEKCKGNNECIFDYAITGKEDAADASLDTSAKNTKEAETLANSSPLIAVSSVLNATIDKEVTLHVTTSDKDGDDVTLSLQSELPVGATFDAKSGTFKWTPRSLEPVNIS</sequence>
<organism evidence="7 8">
    <name type="scientific">Ridgeia piscesae</name>
    <name type="common">Tubeworm</name>
    <dbReference type="NCBI Taxonomy" id="27915"/>
    <lineage>
        <taxon>Eukaryota</taxon>
        <taxon>Metazoa</taxon>
        <taxon>Spiralia</taxon>
        <taxon>Lophotrochozoa</taxon>
        <taxon>Annelida</taxon>
        <taxon>Polychaeta</taxon>
        <taxon>Sedentaria</taxon>
        <taxon>Canalipalpata</taxon>
        <taxon>Sabellida</taxon>
        <taxon>Siboglinidae</taxon>
        <taxon>Ridgeia</taxon>
    </lineage>
</organism>
<keyword evidence="5" id="KW-1015">Disulfide bond</keyword>
<evidence type="ECO:0000259" key="6">
    <source>
        <dbReference type="PROSITE" id="PS51233"/>
    </source>
</evidence>
<evidence type="ECO:0000256" key="5">
    <source>
        <dbReference type="ARBA" id="ARBA00023157"/>
    </source>
</evidence>
<keyword evidence="3" id="KW-1133">Transmembrane helix</keyword>
<dbReference type="GO" id="GO:0016020">
    <property type="term" value="C:membrane"/>
    <property type="evidence" value="ECO:0007669"/>
    <property type="project" value="UniProtKB-SubCell"/>
</dbReference>
<feature type="domain" description="VWFD" evidence="6">
    <location>
        <begin position="1"/>
        <end position="142"/>
    </location>
</feature>
<evidence type="ECO:0000313" key="8">
    <source>
        <dbReference type="Proteomes" id="UP001209878"/>
    </source>
</evidence>
<evidence type="ECO:0000256" key="3">
    <source>
        <dbReference type="ARBA" id="ARBA00022989"/>
    </source>
</evidence>
<keyword evidence="4" id="KW-0472">Membrane</keyword>
<dbReference type="PANTHER" id="PTHR13802:SF52">
    <property type="entry name" value="MUCIN-4"/>
    <property type="match status" value="1"/>
</dbReference>
<dbReference type="InterPro" id="IPR056619">
    <property type="entry name" value="C8-3_MUC4"/>
</dbReference>
<protein>
    <recommendedName>
        <fullName evidence="6">VWFD domain-containing protein</fullName>
    </recommendedName>
</protein>
<evidence type="ECO:0000256" key="2">
    <source>
        <dbReference type="ARBA" id="ARBA00022692"/>
    </source>
</evidence>
<gene>
    <name evidence="7" type="ORF">NP493_1917g00001</name>
</gene>
<dbReference type="InterPro" id="IPR013783">
    <property type="entry name" value="Ig-like_fold"/>
</dbReference>
<comment type="caution">
    <text evidence="7">The sequence shown here is derived from an EMBL/GenBank/DDBJ whole genome shotgun (WGS) entry which is preliminary data.</text>
</comment>
<evidence type="ECO:0000256" key="4">
    <source>
        <dbReference type="ARBA" id="ARBA00023136"/>
    </source>
</evidence>
<reference evidence="7" key="1">
    <citation type="journal article" date="2023" name="Mol. Biol. Evol.">
        <title>Third-Generation Sequencing Reveals the Adaptive Role of the Epigenome in Three Deep-Sea Polychaetes.</title>
        <authorList>
            <person name="Perez M."/>
            <person name="Aroh O."/>
            <person name="Sun Y."/>
            <person name="Lan Y."/>
            <person name="Juniper S.K."/>
            <person name="Young C.R."/>
            <person name="Angers B."/>
            <person name="Qian P.Y."/>
        </authorList>
    </citation>
    <scope>NUCLEOTIDE SEQUENCE</scope>
    <source>
        <strain evidence="7">R07B-5</strain>
    </source>
</reference>
<accession>A0AAD9N7L2</accession>
<dbReference type="InterPro" id="IPR051495">
    <property type="entry name" value="Epithelial_Barrier/Signaling"/>
</dbReference>
<dbReference type="AlphaFoldDB" id="A0AAD9N7L2"/>
<evidence type="ECO:0000313" key="7">
    <source>
        <dbReference type="EMBL" id="KAK2157059.1"/>
    </source>
</evidence>
<dbReference type="Pfam" id="PF23263">
    <property type="entry name" value="C8-3_MUC4"/>
    <property type="match status" value="1"/>
</dbReference>
<name>A0AAD9N7L2_RIDPI</name>
<dbReference type="PANTHER" id="PTHR13802">
    <property type="entry name" value="MUCIN 4-RELATED"/>
    <property type="match status" value="1"/>
</dbReference>
<dbReference type="InterPro" id="IPR001846">
    <property type="entry name" value="VWF_type-D"/>
</dbReference>
<proteinExistence type="predicted"/>
<evidence type="ECO:0000256" key="1">
    <source>
        <dbReference type="ARBA" id="ARBA00004370"/>
    </source>
</evidence>
<comment type="subcellular location">
    <subcellularLocation>
        <location evidence="1">Membrane</location>
    </subcellularLocation>
</comment>
<dbReference type="Proteomes" id="UP001209878">
    <property type="component" value="Unassembled WGS sequence"/>
</dbReference>
<dbReference type="Pfam" id="PF05345">
    <property type="entry name" value="He_PIG"/>
    <property type="match status" value="1"/>
</dbReference>
<dbReference type="PROSITE" id="PS51233">
    <property type="entry name" value="VWFD"/>
    <property type="match status" value="1"/>
</dbReference>
<keyword evidence="2" id="KW-0812">Transmembrane</keyword>
<dbReference type="EMBL" id="JAODUO010001915">
    <property type="protein sequence ID" value="KAK2157059.1"/>
    <property type="molecule type" value="Genomic_DNA"/>
</dbReference>
<keyword evidence="8" id="KW-1185">Reference proteome</keyword>
<dbReference type="Gene3D" id="2.60.40.10">
    <property type="entry name" value="Immunoglobulins"/>
    <property type="match status" value="1"/>
</dbReference>
<dbReference type="Pfam" id="PF00094">
    <property type="entry name" value="VWD"/>
    <property type="match status" value="1"/>
</dbReference>